<feature type="region of interest" description="Disordered" evidence="1">
    <location>
        <begin position="49"/>
        <end position="81"/>
    </location>
</feature>
<comment type="caution">
    <text evidence="2">The sequence shown here is derived from an EMBL/GenBank/DDBJ whole genome shotgun (WGS) entry which is preliminary data.</text>
</comment>
<dbReference type="EMBL" id="SSMQ01000109">
    <property type="protein sequence ID" value="TKC94592.1"/>
    <property type="molecule type" value="Genomic_DNA"/>
</dbReference>
<feature type="compositionally biased region" description="Low complexity" evidence="1">
    <location>
        <begin position="69"/>
        <end position="81"/>
    </location>
</feature>
<organism evidence="2 3">
    <name type="scientific">Polyangium fumosum</name>
    <dbReference type="NCBI Taxonomy" id="889272"/>
    <lineage>
        <taxon>Bacteria</taxon>
        <taxon>Pseudomonadati</taxon>
        <taxon>Myxococcota</taxon>
        <taxon>Polyangia</taxon>
        <taxon>Polyangiales</taxon>
        <taxon>Polyangiaceae</taxon>
        <taxon>Polyangium</taxon>
    </lineage>
</organism>
<keyword evidence="3" id="KW-1185">Reference proteome</keyword>
<gene>
    <name evidence="2" type="ORF">E8A74_48385</name>
</gene>
<dbReference type="OrthoDB" id="9830226at2"/>
<dbReference type="AlphaFoldDB" id="A0A4U1IKT8"/>
<accession>A0A4U1IKT8</accession>
<dbReference type="RefSeq" id="WP_136935990.1">
    <property type="nucleotide sequence ID" value="NZ_SSMQ01000109.1"/>
</dbReference>
<dbReference type="Proteomes" id="UP000309215">
    <property type="component" value="Unassembled WGS sequence"/>
</dbReference>
<sequence>MGRPPRASVASTRIIGFRLTEDEERRLDELVTEQHHPDRSALLRAWLAQGGPSGTSAHAGRSRARVPNPSTSTSASAPSSSTSATATLVSALSPHVVDQVLAALHREHDPHLGLISISRVVRSLVPHVPVNDVHTALLALHKQATIELRPEAGSEFLHDNDAALCPQGPRGTVFSFARLLDRTNTTNDAGDDEAVLSALLKLASREPPGSLLSVRTLRTMQKLPAPRFDAAVLRLSGAGRVILHHHDFPTSLPEAERAKLVRDEHGTHYIGIAPRQGSVSSNET</sequence>
<protein>
    <submittedName>
        <fullName evidence="2">Uncharacterized protein</fullName>
    </submittedName>
</protein>
<evidence type="ECO:0000313" key="2">
    <source>
        <dbReference type="EMBL" id="TKC94592.1"/>
    </source>
</evidence>
<proteinExistence type="predicted"/>
<name>A0A4U1IKT8_9BACT</name>
<evidence type="ECO:0000256" key="1">
    <source>
        <dbReference type="SAM" id="MobiDB-lite"/>
    </source>
</evidence>
<evidence type="ECO:0000313" key="3">
    <source>
        <dbReference type="Proteomes" id="UP000309215"/>
    </source>
</evidence>
<reference evidence="2 3" key="1">
    <citation type="submission" date="2019-04" db="EMBL/GenBank/DDBJ databases">
        <authorList>
            <person name="Li Y."/>
            <person name="Wang J."/>
        </authorList>
    </citation>
    <scope>NUCLEOTIDE SEQUENCE [LARGE SCALE GENOMIC DNA]</scope>
    <source>
        <strain evidence="2 3">DSM 14668</strain>
    </source>
</reference>